<dbReference type="GO" id="GO:0000160">
    <property type="term" value="P:phosphorelay signal transduction system"/>
    <property type="evidence" value="ECO:0007669"/>
    <property type="project" value="InterPro"/>
</dbReference>
<dbReference type="Gene3D" id="3.40.50.2300">
    <property type="match status" value="1"/>
</dbReference>
<dbReference type="PANTHER" id="PTHR43214:SF43">
    <property type="entry name" value="TWO-COMPONENT RESPONSE REGULATOR"/>
    <property type="match status" value="1"/>
</dbReference>
<evidence type="ECO:0000256" key="3">
    <source>
        <dbReference type="PROSITE-ProRule" id="PRU00169"/>
    </source>
</evidence>
<dbReference type="Pfam" id="PF00196">
    <property type="entry name" value="GerE"/>
    <property type="match status" value="1"/>
</dbReference>
<keyword evidence="7" id="KW-1185">Reference proteome</keyword>
<dbReference type="InterPro" id="IPR016032">
    <property type="entry name" value="Sig_transdc_resp-reg_C-effctor"/>
</dbReference>
<dbReference type="InterPro" id="IPR058245">
    <property type="entry name" value="NreC/VraR/RcsB-like_REC"/>
</dbReference>
<keyword evidence="2" id="KW-0238">DNA-binding</keyword>
<reference evidence="6" key="1">
    <citation type="submission" date="2019-10" db="EMBL/GenBank/DDBJ databases">
        <title>Draft genome sequence of Panacibacter sp. KCS-6.</title>
        <authorList>
            <person name="Yim K.J."/>
        </authorList>
    </citation>
    <scope>NUCLEOTIDE SEQUENCE</scope>
    <source>
        <strain evidence="6">KCS-6</strain>
    </source>
</reference>
<dbReference type="SMART" id="SM00448">
    <property type="entry name" value="REC"/>
    <property type="match status" value="1"/>
</dbReference>
<dbReference type="AlphaFoldDB" id="A0A8J8JVQ5"/>
<dbReference type="InterPro" id="IPR039420">
    <property type="entry name" value="WalR-like"/>
</dbReference>
<dbReference type="InterPro" id="IPR000792">
    <property type="entry name" value="Tscrpt_reg_LuxR_C"/>
</dbReference>
<comment type="caution">
    <text evidence="6">The sequence shown here is derived from an EMBL/GenBank/DDBJ whole genome shotgun (WGS) entry which is preliminary data.</text>
</comment>
<name>A0A8J8JVQ5_9BACT</name>
<evidence type="ECO:0000313" key="6">
    <source>
        <dbReference type="EMBL" id="NNV56884.1"/>
    </source>
</evidence>
<protein>
    <submittedName>
        <fullName evidence="6">Response regulator</fullName>
    </submittedName>
</protein>
<dbReference type="GO" id="GO:0003677">
    <property type="term" value="F:DNA binding"/>
    <property type="evidence" value="ECO:0007669"/>
    <property type="project" value="UniProtKB-KW"/>
</dbReference>
<sequence>MQIKVFIYDDNTARRDSLKALIELSPELLYAGEGINCLNVLNDMQTHFPDVVLMDINMPGANGIEGLKLIKQEFPHIKVLMQTVFDDNDNVFECIRNGASGYILKKDAPQRILQAIQEVNEGGAVMNPSIALKVLDYFKPGKKENPLSARETQVLELLAEGLSYKMVGDKLFLSFNTVNTHVKHIYEKLHVSSLGEAIAFYYKNLH</sequence>
<dbReference type="Proteomes" id="UP000598971">
    <property type="component" value="Unassembled WGS sequence"/>
</dbReference>
<dbReference type="PRINTS" id="PR00038">
    <property type="entry name" value="HTHLUXR"/>
</dbReference>
<keyword evidence="1 3" id="KW-0597">Phosphoprotein</keyword>
<dbReference type="SMART" id="SM00421">
    <property type="entry name" value="HTH_LUXR"/>
    <property type="match status" value="1"/>
</dbReference>
<dbReference type="Pfam" id="PF00072">
    <property type="entry name" value="Response_reg"/>
    <property type="match status" value="1"/>
</dbReference>
<dbReference type="InterPro" id="IPR001789">
    <property type="entry name" value="Sig_transdc_resp-reg_receiver"/>
</dbReference>
<dbReference type="GO" id="GO:0006355">
    <property type="term" value="P:regulation of DNA-templated transcription"/>
    <property type="evidence" value="ECO:0007669"/>
    <property type="project" value="InterPro"/>
</dbReference>
<dbReference type="CDD" id="cd17535">
    <property type="entry name" value="REC_NarL-like"/>
    <property type="match status" value="1"/>
</dbReference>
<dbReference type="EMBL" id="WHPF01000011">
    <property type="protein sequence ID" value="NNV56884.1"/>
    <property type="molecule type" value="Genomic_DNA"/>
</dbReference>
<evidence type="ECO:0000256" key="1">
    <source>
        <dbReference type="ARBA" id="ARBA00022553"/>
    </source>
</evidence>
<evidence type="ECO:0000256" key="2">
    <source>
        <dbReference type="ARBA" id="ARBA00023125"/>
    </source>
</evidence>
<dbReference type="RefSeq" id="WP_171608827.1">
    <property type="nucleotide sequence ID" value="NZ_WHPF01000011.1"/>
</dbReference>
<dbReference type="PROSITE" id="PS00622">
    <property type="entry name" value="HTH_LUXR_1"/>
    <property type="match status" value="1"/>
</dbReference>
<dbReference type="PANTHER" id="PTHR43214">
    <property type="entry name" value="TWO-COMPONENT RESPONSE REGULATOR"/>
    <property type="match status" value="1"/>
</dbReference>
<feature type="domain" description="HTH luxR-type" evidence="4">
    <location>
        <begin position="140"/>
        <end position="205"/>
    </location>
</feature>
<evidence type="ECO:0000313" key="7">
    <source>
        <dbReference type="Proteomes" id="UP000598971"/>
    </source>
</evidence>
<feature type="modified residue" description="4-aspartylphosphate" evidence="3">
    <location>
        <position position="55"/>
    </location>
</feature>
<evidence type="ECO:0000259" key="4">
    <source>
        <dbReference type="PROSITE" id="PS50043"/>
    </source>
</evidence>
<dbReference type="InterPro" id="IPR011006">
    <property type="entry name" value="CheY-like_superfamily"/>
</dbReference>
<dbReference type="PROSITE" id="PS50043">
    <property type="entry name" value="HTH_LUXR_2"/>
    <property type="match status" value="1"/>
</dbReference>
<dbReference type="CDD" id="cd06170">
    <property type="entry name" value="LuxR_C_like"/>
    <property type="match status" value="1"/>
</dbReference>
<feature type="domain" description="Response regulatory" evidence="5">
    <location>
        <begin position="4"/>
        <end position="120"/>
    </location>
</feature>
<gene>
    <name evidence="6" type="ORF">GD597_15535</name>
</gene>
<dbReference type="SUPFAM" id="SSF52172">
    <property type="entry name" value="CheY-like"/>
    <property type="match status" value="1"/>
</dbReference>
<dbReference type="SUPFAM" id="SSF46894">
    <property type="entry name" value="C-terminal effector domain of the bipartite response regulators"/>
    <property type="match status" value="1"/>
</dbReference>
<accession>A0A8J8JVQ5</accession>
<dbReference type="PROSITE" id="PS50110">
    <property type="entry name" value="RESPONSE_REGULATORY"/>
    <property type="match status" value="1"/>
</dbReference>
<evidence type="ECO:0000259" key="5">
    <source>
        <dbReference type="PROSITE" id="PS50110"/>
    </source>
</evidence>
<proteinExistence type="predicted"/>
<organism evidence="6 7">
    <name type="scientific">Limnovirga soli</name>
    <dbReference type="NCBI Taxonomy" id="2656915"/>
    <lineage>
        <taxon>Bacteria</taxon>
        <taxon>Pseudomonadati</taxon>
        <taxon>Bacteroidota</taxon>
        <taxon>Chitinophagia</taxon>
        <taxon>Chitinophagales</taxon>
        <taxon>Chitinophagaceae</taxon>
        <taxon>Limnovirga</taxon>
    </lineage>
</organism>